<feature type="region of interest" description="Disordered" evidence="1">
    <location>
        <begin position="441"/>
        <end position="461"/>
    </location>
</feature>
<reference evidence="2 3" key="1">
    <citation type="submission" date="2024-03" db="EMBL/GenBank/DDBJ databases">
        <title>The Acrasis kona genome and developmental transcriptomes reveal deep origins of eukaryotic multicellular pathways.</title>
        <authorList>
            <person name="Sheikh S."/>
            <person name="Fu C.-J."/>
            <person name="Brown M.W."/>
            <person name="Baldauf S.L."/>
        </authorList>
    </citation>
    <scope>NUCLEOTIDE SEQUENCE [LARGE SCALE GENOMIC DNA]</scope>
    <source>
        <strain evidence="2 3">ATCC MYA-3509</strain>
    </source>
</reference>
<evidence type="ECO:0000256" key="1">
    <source>
        <dbReference type="SAM" id="MobiDB-lite"/>
    </source>
</evidence>
<dbReference type="AlphaFoldDB" id="A0AAW2ZHJ8"/>
<dbReference type="EMBL" id="JAOPGA020001540">
    <property type="protein sequence ID" value="KAL0489281.1"/>
    <property type="molecule type" value="Genomic_DNA"/>
</dbReference>
<feature type="region of interest" description="Disordered" evidence="1">
    <location>
        <begin position="115"/>
        <end position="142"/>
    </location>
</feature>
<organism evidence="2 3">
    <name type="scientific">Acrasis kona</name>
    <dbReference type="NCBI Taxonomy" id="1008807"/>
    <lineage>
        <taxon>Eukaryota</taxon>
        <taxon>Discoba</taxon>
        <taxon>Heterolobosea</taxon>
        <taxon>Tetramitia</taxon>
        <taxon>Eutetramitia</taxon>
        <taxon>Acrasidae</taxon>
        <taxon>Acrasis</taxon>
    </lineage>
</organism>
<dbReference type="Proteomes" id="UP001431209">
    <property type="component" value="Unassembled WGS sequence"/>
</dbReference>
<feature type="compositionally biased region" description="Low complexity" evidence="1">
    <location>
        <begin position="15"/>
        <end position="30"/>
    </location>
</feature>
<protein>
    <submittedName>
        <fullName evidence="2">Uncharacterized protein</fullName>
    </submittedName>
</protein>
<evidence type="ECO:0000313" key="2">
    <source>
        <dbReference type="EMBL" id="KAL0489281.1"/>
    </source>
</evidence>
<accession>A0AAW2ZHJ8</accession>
<comment type="caution">
    <text evidence="2">The sequence shown here is derived from an EMBL/GenBank/DDBJ whole genome shotgun (WGS) entry which is preliminary data.</text>
</comment>
<feature type="compositionally biased region" description="Low complexity" evidence="1">
    <location>
        <begin position="128"/>
        <end position="138"/>
    </location>
</feature>
<feature type="region of interest" description="Disordered" evidence="1">
    <location>
        <begin position="1"/>
        <end position="39"/>
    </location>
</feature>
<sequence>MGNEASSTITDDESSGGSPVVSKPVPTTDSPIKRSDSDKANAIPIGQIMIQNKDFEIDDYLIHNGQQKMLLDVSFYYPPEVIEQTKVTEKKEPSIKYKVKPAKIKSTEEDDIEFGIYPPDMRGNYNASTSTNQSQSNKSKSEQVHIDFNTTIELYSASGTIMHTIHSRPELIEQVKKKKASKKEENNIKTSCCKLISTSSEELHTLLQDRRRKLPTNQPKFNSNIFPLKTRSDTFCICLRTSDDLKVEESEDDQEEAKYVEKNHMFEKLQSLPQEPCTAEGVAYVMINVNFPTLDVDLKASEGVETKRGFDQKLVNNRVLTKKSPKTNKILTRVLIVDHKGSLIELCRYISTIENNNLYNKDNNQTTGLLHFTPPTWLWQFRSTNHFKFISPKRLKIRVIKVTRKTQLSFASILEDAQDDEGLDFEEKLSKKTQVSIEYNGKKTHADSSKESKNSLEPRFEGTLDVGAPSDRVMIKFNSVKSLVFSQELIGTVELPYFHDMFPPLNRQNKHYQFYPKNLLAEDEKDKDKPRLTKKSYFELSDANNKGEVYGRIKLSITLEW</sequence>
<gene>
    <name evidence="2" type="ORF">AKO1_010599</name>
</gene>
<name>A0AAW2ZHJ8_9EUKA</name>
<evidence type="ECO:0000313" key="3">
    <source>
        <dbReference type="Proteomes" id="UP001431209"/>
    </source>
</evidence>
<keyword evidence="3" id="KW-1185">Reference proteome</keyword>
<proteinExistence type="predicted"/>